<dbReference type="AlphaFoldDB" id="A0A423W4R2"/>
<evidence type="ECO:0000313" key="1">
    <source>
        <dbReference type="EMBL" id="ROV98301.1"/>
    </source>
</evidence>
<gene>
    <name evidence="1" type="ORF">VSDG_04463</name>
</gene>
<comment type="caution">
    <text evidence="1">The sequence shown here is derived from an EMBL/GenBank/DDBJ whole genome shotgun (WGS) entry which is preliminary data.</text>
</comment>
<reference evidence="1 2" key="1">
    <citation type="submission" date="2015-09" db="EMBL/GenBank/DDBJ databases">
        <title>Host preference determinants of Valsa canker pathogens revealed by comparative genomics.</title>
        <authorList>
            <person name="Yin Z."/>
            <person name="Huang L."/>
        </authorList>
    </citation>
    <scope>NUCLEOTIDE SEQUENCE [LARGE SCALE GENOMIC DNA]</scope>
    <source>
        <strain evidence="1 2">YSFL</strain>
    </source>
</reference>
<sequence length="113" mass="12787">MLLVTEADAIQGQAPVRRGSRTTTYLPRCLYDARVMSQTKHGGFQTNSTLVLFLNRMPTFTSWLETALDLASTWKYRRAGLPWLKGSQMLGTTLRTLSNECPSHAVRLLMREP</sequence>
<accession>A0A423W4R2</accession>
<dbReference type="EMBL" id="LJZO01000014">
    <property type="protein sequence ID" value="ROV98301.1"/>
    <property type="molecule type" value="Genomic_DNA"/>
</dbReference>
<protein>
    <submittedName>
        <fullName evidence="1">Uncharacterized protein</fullName>
    </submittedName>
</protein>
<name>A0A423W4R2_CYTCH</name>
<evidence type="ECO:0000313" key="2">
    <source>
        <dbReference type="Proteomes" id="UP000284375"/>
    </source>
</evidence>
<keyword evidence="2" id="KW-1185">Reference proteome</keyword>
<dbReference type="Proteomes" id="UP000284375">
    <property type="component" value="Unassembled WGS sequence"/>
</dbReference>
<proteinExistence type="predicted"/>
<organism evidence="1 2">
    <name type="scientific">Cytospora chrysosperma</name>
    <name type="common">Cytospora canker fungus</name>
    <name type="synonym">Sphaeria chrysosperma</name>
    <dbReference type="NCBI Taxonomy" id="252740"/>
    <lineage>
        <taxon>Eukaryota</taxon>
        <taxon>Fungi</taxon>
        <taxon>Dikarya</taxon>
        <taxon>Ascomycota</taxon>
        <taxon>Pezizomycotina</taxon>
        <taxon>Sordariomycetes</taxon>
        <taxon>Sordariomycetidae</taxon>
        <taxon>Diaporthales</taxon>
        <taxon>Cytosporaceae</taxon>
        <taxon>Cytospora</taxon>
    </lineage>
</organism>